<keyword evidence="4" id="KW-0472">Membrane</keyword>
<dbReference type="GO" id="GO:0016787">
    <property type="term" value="F:hydrolase activity"/>
    <property type="evidence" value="ECO:0007669"/>
    <property type="project" value="UniProtKB-KW"/>
</dbReference>
<accession>A0A9Q8LJQ5</accession>
<dbReference type="EMBL" id="CP090167">
    <property type="protein sequence ID" value="UJO17948.1"/>
    <property type="molecule type" value="Genomic_DNA"/>
</dbReference>
<keyword evidence="7" id="KW-1185">Reference proteome</keyword>
<dbReference type="PROSITE" id="PS01174">
    <property type="entry name" value="LIPASE_GDXG_SER"/>
    <property type="match status" value="1"/>
</dbReference>
<feature type="active site" evidence="3">
    <location>
        <position position="206"/>
    </location>
</feature>
<dbReference type="Pfam" id="PF07859">
    <property type="entry name" value="Abhydrolase_3"/>
    <property type="match status" value="1"/>
</dbReference>
<evidence type="ECO:0000256" key="1">
    <source>
        <dbReference type="ARBA" id="ARBA00010515"/>
    </source>
</evidence>
<organism evidence="6 7">
    <name type="scientific">Passalora fulva</name>
    <name type="common">Tomato leaf mold</name>
    <name type="synonym">Cladosporium fulvum</name>
    <dbReference type="NCBI Taxonomy" id="5499"/>
    <lineage>
        <taxon>Eukaryota</taxon>
        <taxon>Fungi</taxon>
        <taxon>Dikarya</taxon>
        <taxon>Ascomycota</taxon>
        <taxon>Pezizomycotina</taxon>
        <taxon>Dothideomycetes</taxon>
        <taxon>Dothideomycetidae</taxon>
        <taxon>Mycosphaerellales</taxon>
        <taxon>Mycosphaerellaceae</taxon>
        <taxon>Fulvia</taxon>
    </lineage>
</organism>
<dbReference type="AlphaFoldDB" id="A0A9Q8LJQ5"/>
<dbReference type="InterPro" id="IPR013094">
    <property type="entry name" value="AB_hydrolase_3"/>
</dbReference>
<dbReference type="InterPro" id="IPR033140">
    <property type="entry name" value="Lipase_GDXG_put_SER_AS"/>
</dbReference>
<dbReference type="SUPFAM" id="SSF53474">
    <property type="entry name" value="alpha/beta-Hydrolases"/>
    <property type="match status" value="1"/>
</dbReference>
<dbReference type="OrthoDB" id="2152029at2759"/>
<dbReference type="KEGG" id="ffu:CLAFUR5_06110"/>
<reference evidence="6" key="1">
    <citation type="submission" date="2021-12" db="EMBL/GenBank/DDBJ databases">
        <authorList>
            <person name="Zaccaron A."/>
            <person name="Stergiopoulos I."/>
        </authorList>
    </citation>
    <scope>NUCLEOTIDE SEQUENCE</scope>
    <source>
        <strain evidence="6">Race5_Kim</strain>
    </source>
</reference>
<dbReference type="PANTHER" id="PTHR48081">
    <property type="entry name" value="AB HYDROLASE SUPERFAMILY PROTEIN C4A8.06C"/>
    <property type="match status" value="1"/>
</dbReference>
<name>A0A9Q8LJQ5_PASFU</name>
<evidence type="ECO:0000259" key="5">
    <source>
        <dbReference type="Pfam" id="PF07859"/>
    </source>
</evidence>
<evidence type="ECO:0000256" key="3">
    <source>
        <dbReference type="PROSITE-ProRule" id="PRU10038"/>
    </source>
</evidence>
<dbReference type="InterPro" id="IPR050300">
    <property type="entry name" value="GDXG_lipolytic_enzyme"/>
</dbReference>
<evidence type="ECO:0000256" key="2">
    <source>
        <dbReference type="ARBA" id="ARBA00022801"/>
    </source>
</evidence>
<dbReference type="RefSeq" id="XP_047762314.1">
    <property type="nucleotide sequence ID" value="XM_047905258.1"/>
</dbReference>
<keyword evidence="4" id="KW-0812">Transmembrane</keyword>
<keyword evidence="2" id="KW-0378">Hydrolase</keyword>
<evidence type="ECO:0000313" key="7">
    <source>
        <dbReference type="Proteomes" id="UP000756132"/>
    </source>
</evidence>
<evidence type="ECO:0000313" key="6">
    <source>
        <dbReference type="EMBL" id="UJO17948.1"/>
    </source>
</evidence>
<dbReference type="Gene3D" id="3.40.50.1820">
    <property type="entry name" value="alpha/beta hydrolase"/>
    <property type="match status" value="1"/>
</dbReference>
<dbReference type="PANTHER" id="PTHR48081:SF17">
    <property type="entry name" value="ALPHA_BETA HYDROLASE FOLD-3 DOMAIN-CONTAINING PROTEIN"/>
    <property type="match status" value="1"/>
</dbReference>
<evidence type="ECO:0000256" key="4">
    <source>
        <dbReference type="SAM" id="Phobius"/>
    </source>
</evidence>
<dbReference type="InterPro" id="IPR029058">
    <property type="entry name" value="AB_hydrolase_fold"/>
</dbReference>
<dbReference type="Proteomes" id="UP000756132">
    <property type="component" value="Chromosome 5"/>
</dbReference>
<proteinExistence type="inferred from homology"/>
<feature type="transmembrane region" description="Helical" evidence="4">
    <location>
        <begin position="12"/>
        <end position="33"/>
    </location>
</feature>
<dbReference type="OMA" id="PAWGAKQ"/>
<feature type="domain" description="Alpha/beta hydrolase fold-3" evidence="5">
    <location>
        <begin position="126"/>
        <end position="344"/>
    </location>
</feature>
<reference evidence="6" key="2">
    <citation type="journal article" date="2022" name="Microb. Genom.">
        <title>A chromosome-scale genome assembly of the tomato pathogen Cladosporium fulvum reveals a compartmentalized genome architecture and the presence of a dispensable chromosome.</title>
        <authorList>
            <person name="Zaccaron A.Z."/>
            <person name="Chen L.H."/>
            <person name="Samaras A."/>
            <person name="Stergiopoulos I."/>
        </authorList>
    </citation>
    <scope>NUCLEOTIDE SEQUENCE</scope>
    <source>
        <strain evidence="6">Race5_Kim</strain>
    </source>
</reference>
<comment type="similarity">
    <text evidence="1">Belongs to the 'GDXG' lipolytic enzyme family.</text>
</comment>
<keyword evidence="4" id="KW-1133">Transmembrane helix</keyword>
<dbReference type="GeneID" id="71985988"/>
<gene>
    <name evidence="6" type="ORF">CLAFUR5_06110</name>
</gene>
<sequence>MGILTTQPAKAIWTLVAIAIGAVKLPFWLVYYLPSATRPHPAWSYKQSILVQIIKSFLWNAAMVQMQTPLSLLPQAEKERWVVVEPASQPSYIRVAIADPDIKPENVGGTWYPAKPSLTGKPGIVVLHFHGGAYVIGDGRTKDAGFAAKTLIANTDATHVFAPQYRLSSNKGCRFPAALQDAITTYAYLVKKEGISPDKIVLSGDSAGANLALSLTRYLTENGDQVGLDTPLATWLWSPWVSPAGSLTHEGFNSSPNISTDYITAAFGQWGAQTYQPNPKSGITLDHPYINFAKHAFSTPVPIYVSTGECEVLFHDDVKLAEDMKSVKGNVVELQIEEHAVHDTILTGAIMGFEKEAVKGAKRAGEFLRKVNRG</sequence>
<protein>
    <recommendedName>
        <fullName evidence="5">Alpha/beta hydrolase fold-3 domain-containing protein</fullName>
    </recommendedName>
</protein>